<evidence type="ECO:0000313" key="6">
    <source>
        <dbReference type="Proteomes" id="UP001151529"/>
    </source>
</evidence>
<evidence type="ECO:0000313" key="5">
    <source>
        <dbReference type="EMBL" id="KAJ6742986.1"/>
    </source>
</evidence>
<dbReference type="PANTHER" id="PTHR47926">
    <property type="entry name" value="PENTATRICOPEPTIDE REPEAT-CONTAINING PROTEIN"/>
    <property type="match status" value="1"/>
</dbReference>
<sequence length="667" mass="74081">MPRTRDFFLNLIRKAAALSHLTQLQAQLIHHRLLKNDISITTKLTHKFFDFNATLHARALFFSVPKPDLFLFNVLIKGFSANNKPLSAISLFTHLRKNTRLKPDDYSYAFVVSAAASLGDARIGAILHGMAMIDGFGLDLFVGSALVDFYFKIWREKLAIQVFDRLPQIDTVLFNTMISGFAKNSCFEDSIRIFGDMVLGNEPKFDLTSVIAVLPAVAELQELKLGMQILCLAIKCGFYSHLSLLTGLISLFSKCGEVEIAKLLFGEIRKKDLISCNAMISGFTCNGETEDSVKLFKELLGSGERVSSSTIVGLIPVYSPFGHSYLCNCIHGFCVKYGIVSHSSVSTALTTVYCRLNEMILARQLFDESAEKTLASWNAMISGYTQNGLTEAAISLFQTMQKNNVNPNPVTVTSILSACAQIGALSLGEWVHSLIKSNSFESNVYVSTALIDMYAKCGSITVARDLFDLMPEKNEVTWNAMISGYGLHGHGQEALKLFYEMLSSSVKPTVERKYPQAASVRQVAKKKRLVKTPGCTLIEIGQVPHVFTSGDQSHPQSKAIYAELDKLTGKMTEAGFQTETTTVLHDLEEEEKELTMKVHSEKLAIAFGLISTEPGAEIRIIKNLRVCLDCHNWTKFLSKITERVIVVRDANRFHHFKDGVCSCGDYW</sequence>
<protein>
    <submittedName>
        <fullName evidence="5">PENTATRICOPEPTIDE REPEAT-CONTAINING PROTEIN</fullName>
    </submittedName>
</protein>
<feature type="domain" description="DYW" evidence="4">
    <location>
        <begin position="575"/>
        <end position="667"/>
    </location>
</feature>
<feature type="repeat" description="PPR" evidence="3">
    <location>
        <begin position="170"/>
        <end position="204"/>
    </location>
</feature>
<dbReference type="Proteomes" id="UP001151529">
    <property type="component" value="Chromosome 6"/>
</dbReference>
<proteinExistence type="inferred from homology"/>
<feature type="repeat" description="PPR" evidence="3">
    <location>
        <begin position="272"/>
        <end position="306"/>
    </location>
</feature>
<feature type="repeat" description="PPR" evidence="3">
    <location>
        <begin position="373"/>
        <end position="407"/>
    </location>
</feature>
<evidence type="ECO:0000256" key="1">
    <source>
        <dbReference type="ARBA" id="ARBA00006643"/>
    </source>
</evidence>
<dbReference type="NCBIfam" id="TIGR00756">
    <property type="entry name" value="PPR"/>
    <property type="match status" value="4"/>
</dbReference>
<dbReference type="GO" id="GO:0009451">
    <property type="term" value="P:RNA modification"/>
    <property type="evidence" value="ECO:0007669"/>
    <property type="project" value="InterPro"/>
</dbReference>
<dbReference type="InterPro" id="IPR011990">
    <property type="entry name" value="TPR-like_helical_dom_sf"/>
</dbReference>
<dbReference type="GO" id="GO:0008270">
    <property type="term" value="F:zinc ion binding"/>
    <property type="evidence" value="ECO:0007669"/>
    <property type="project" value="InterPro"/>
</dbReference>
<dbReference type="InterPro" id="IPR046849">
    <property type="entry name" value="E2_motif"/>
</dbReference>
<dbReference type="FunFam" id="1.25.40.10:FF:000031">
    <property type="entry name" value="Pentatricopeptide repeat-containing protein mitochondrial"/>
    <property type="match status" value="1"/>
</dbReference>
<accession>A0A9Q0V767</accession>
<dbReference type="Pfam" id="PF20430">
    <property type="entry name" value="Eplus_motif"/>
    <property type="match status" value="1"/>
</dbReference>
<dbReference type="Pfam" id="PF01535">
    <property type="entry name" value="PPR"/>
    <property type="match status" value="6"/>
</dbReference>
<dbReference type="EMBL" id="JAPFFL010000002">
    <property type="protein sequence ID" value="KAJ6742986.1"/>
    <property type="molecule type" value="Genomic_DNA"/>
</dbReference>
<dbReference type="OrthoDB" id="185373at2759"/>
<dbReference type="PROSITE" id="PS51375">
    <property type="entry name" value="PPR"/>
    <property type="match status" value="4"/>
</dbReference>
<dbReference type="FunFam" id="1.25.40.10:FF:000364">
    <property type="entry name" value="Pentatricopeptide repeat (PPR-like) superfamily protein"/>
    <property type="match status" value="1"/>
</dbReference>
<keyword evidence="2" id="KW-0677">Repeat</keyword>
<dbReference type="PANTHER" id="PTHR47926:SF452">
    <property type="entry name" value="PENTATRICOPEPTIDE REPEAT-CONTAINING PROTEIN"/>
    <property type="match status" value="1"/>
</dbReference>
<dbReference type="InterPro" id="IPR032867">
    <property type="entry name" value="DYW_dom"/>
</dbReference>
<evidence type="ECO:0000259" key="4">
    <source>
        <dbReference type="Pfam" id="PF14432"/>
    </source>
</evidence>
<dbReference type="Pfam" id="PF14432">
    <property type="entry name" value="DYW_deaminase"/>
    <property type="match status" value="1"/>
</dbReference>
<comment type="similarity">
    <text evidence="1">Belongs to the PPR family. PCMP-H subfamily.</text>
</comment>
<keyword evidence="6" id="KW-1185">Reference proteome</keyword>
<name>A0A9Q0V767_SALVM</name>
<dbReference type="Gene3D" id="1.25.40.10">
    <property type="entry name" value="Tetratricopeptide repeat domain"/>
    <property type="match status" value="4"/>
</dbReference>
<evidence type="ECO:0000256" key="2">
    <source>
        <dbReference type="ARBA" id="ARBA00022737"/>
    </source>
</evidence>
<reference evidence="5" key="2">
    <citation type="journal article" date="2023" name="Int. J. Mol. Sci.">
        <title>De Novo Assembly and Annotation of 11 Diverse Shrub Willow (Salix) Genomes Reveals Novel Gene Organization in Sex-Linked Regions.</title>
        <authorList>
            <person name="Hyden B."/>
            <person name="Feng K."/>
            <person name="Yates T.B."/>
            <person name="Jawdy S."/>
            <person name="Cereghino C."/>
            <person name="Smart L.B."/>
            <person name="Muchero W."/>
        </authorList>
    </citation>
    <scope>NUCLEOTIDE SEQUENCE [LARGE SCALE GENOMIC DNA]</scope>
    <source>
        <tissue evidence="5">Shoot tip</tissue>
    </source>
</reference>
<dbReference type="FunFam" id="1.25.40.10:FF:000463">
    <property type="entry name" value="Pentatricopeptide repeat-containing protein"/>
    <property type="match status" value="1"/>
</dbReference>
<dbReference type="InterPro" id="IPR002885">
    <property type="entry name" value="PPR_rpt"/>
</dbReference>
<evidence type="ECO:0000256" key="3">
    <source>
        <dbReference type="PROSITE-ProRule" id="PRU00708"/>
    </source>
</evidence>
<dbReference type="Pfam" id="PF13041">
    <property type="entry name" value="PPR_2"/>
    <property type="match status" value="1"/>
</dbReference>
<reference evidence="5" key="1">
    <citation type="submission" date="2022-11" db="EMBL/GenBank/DDBJ databases">
        <authorList>
            <person name="Hyden B.L."/>
            <person name="Feng K."/>
            <person name="Yates T."/>
            <person name="Jawdy S."/>
            <person name="Smart L.B."/>
            <person name="Muchero W."/>
        </authorList>
    </citation>
    <scope>NUCLEOTIDE SEQUENCE</scope>
    <source>
        <tissue evidence="5">Shoot tip</tissue>
    </source>
</reference>
<organism evidence="5 6">
    <name type="scientific">Salix viminalis</name>
    <name type="common">Common osier</name>
    <name type="synonym">Basket willow</name>
    <dbReference type="NCBI Taxonomy" id="40686"/>
    <lineage>
        <taxon>Eukaryota</taxon>
        <taxon>Viridiplantae</taxon>
        <taxon>Streptophyta</taxon>
        <taxon>Embryophyta</taxon>
        <taxon>Tracheophyta</taxon>
        <taxon>Spermatophyta</taxon>
        <taxon>Magnoliopsida</taxon>
        <taxon>eudicotyledons</taxon>
        <taxon>Gunneridae</taxon>
        <taxon>Pentapetalae</taxon>
        <taxon>rosids</taxon>
        <taxon>fabids</taxon>
        <taxon>Malpighiales</taxon>
        <taxon>Salicaceae</taxon>
        <taxon>Saliceae</taxon>
        <taxon>Salix</taxon>
    </lineage>
</organism>
<comment type="caution">
    <text evidence="5">The sequence shown here is derived from an EMBL/GenBank/DDBJ whole genome shotgun (WGS) entry which is preliminary data.</text>
</comment>
<gene>
    <name evidence="5" type="ORF">OIU85_017009</name>
</gene>
<dbReference type="GO" id="GO:0003723">
    <property type="term" value="F:RNA binding"/>
    <property type="evidence" value="ECO:0007669"/>
    <property type="project" value="InterPro"/>
</dbReference>
<dbReference type="AlphaFoldDB" id="A0A9Q0V767"/>
<feature type="repeat" description="PPR" evidence="3">
    <location>
        <begin position="474"/>
        <end position="508"/>
    </location>
</feature>
<dbReference type="InterPro" id="IPR046960">
    <property type="entry name" value="PPR_At4g14850-like_plant"/>
</dbReference>